<proteinExistence type="predicted"/>
<dbReference type="PaxDb" id="6945-B7Q8E7"/>
<organism>
    <name type="scientific">Ixodes scapularis</name>
    <name type="common">Black-legged tick</name>
    <name type="synonym">Deer tick</name>
    <dbReference type="NCBI Taxonomy" id="6945"/>
    <lineage>
        <taxon>Eukaryota</taxon>
        <taxon>Metazoa</taxon>
        <taxon>Ecdysozoa</taxon>
        <taxon>Arthropoda</taxon>
        <taxon>Chelicerata</taxon>
        <taxon>Arachnida</taxon>
        <taxon>Acari</taxon>
        <taxon>Parasitiformes</taxon>
        <taxon>Ixodida</taxon>
        <taxon>Ixodoidea</taxon>
        <taxon>Ixodidae</taxon>
        <taxon>Ixodinae</taxon>
        <taxon>Ixodes</taxon>
    </lineage>
</organism>
<protein>
    <submittedName>
        <fullName evidence="1 2">Uncharacterized protein</fullName>
    </submittedName>
</protein>
<dbReference type="VEuPathDB" id="VectorBase:ISCP_009469"/>
<name>B7Q8E7_IXOSC</name>
<accession>B7Q8E7</accession>
<dbReference type="EMBL" id="DS883328">
    <property type="protein sequence ID" value="EEC15119.1"/>
    <property type="molecule type" value="Genomic_DNA"/>
</dbReference>
<sequence length="783" mass="89547">MDGGPLYAGGQAPNCKGTSVAATPWACYFDSLEVPTFCVTGTVFTFKDGEVRDGDRIRLTRGPPLLWYPMYVATRDEEITLDAPFLTVPFTFSSWLQHKGRIIDIQNWFKVTGAEMATLYESTYRCNHKGGFVGNLLRLCYRFLMYAEPGGGDNSNILVYTELSDQRVAVKLHDLNWFASSDNDRSQDYVVSELSVDALFTESSLEEKVAASAWPYVPETKSNADHAFRPNKLLRSCVHTVFRDIFEKSRDVRSADIRNIATPVRLMSFYEFVIARLVPTLTKYGVDTHAKVNRHFWATAVDAAISAYALGDPEKPSRYDEWMRYSRFYVAFRGTFWGMDPRAWSRAEWFAFVRNPHDAMSTYGFLRPDRMIVQVLGPTRVGLCPESREELMTAVDQVLPPRYVYFLRHLLPVDTLGHNMTAVLRAKDYDAFQASLDRLDWLKEKCLQVYVQTFYYKSRNIDKKVTFSKLKYSFRSSSDYPDWLSVIEFEVPRADALNAARVVWTAIARLRSVVEVGLRFEMLPHVEPYLGRFARNYFTREEAELLSGSDYTNLNLRDDEFMDFLFHSKGKGRPKGSAVLTERLAQGLFAIAVEMSRGNSDGVHSLVETYVPYKTNSLRLTYDSRDDEWSLSRKSNGRYSKLEFDFHVERESALRPATIRDVICEMAMGNLETFSAFALKLFDVYLEKGNDSITPNPWILEAPARMGTNPLRECQTVTARDLIDMNVFSSAEVAATYLGFTTDSWAAIARSIDEIPNRKIFVAPGIEPYGVPLEYVLLRIRKR</sequence>
<dbReference type="EnsemblMetazoa" id="ISCW010841-RA">
    <property type="protein sequence ID" value="ISCW010841-PA"/>
    <property type="gene ID" value="ISCW010841"/>
</dbReference>
<evidence type="ECO:0000313" key="1">
    <source>
        <dbReference type="EMBL" id="EEC15119.1"/>
    </source>
</evidence>
<dbReference type="EMBL" id="ABJB010835463">
    <property type="status" value="NOT_ANNOTATED_CDS"/>
    <property type="molecule type" value="Genomic_DNA"/>
</dbReference>
<dbReference type="AlphaFoldDB" id="B7Q8E7"/>
<dbReference type="VEuPathDB" id="VectorBase:ISCW010841"/>
<dbReference type="InParanoid" id="B7Q8E7"/>
<dbReference type="VEuPathDB" id="VectorBase:ISCI010841"/>
<reference evidence="2" key="2">
    <citation type="submission" date="2020-05" db="UniProtKB">
        <authorList>
            <consortium name="EnsemblMetazoa"/>
        </authorList>
    </citation>
    <scope>IDENTIFICATION</scope>
    <source>
        <strain evidence="2">wikel</strain>
    </source>
</reference>
<dbReference type="HOGENOM" id="CLU_358000_0_0_1"/>
<evidence type="ECO:0000313" key="3">
    <source>
        <dbReference type="Proteomes" id="UP000001555"/>
    </source>
</evidence>
<gene>
    <name evidence="1" type="ORF">IscW_ISCW010841</name>
</gene>
<evidence type="ECO:0000313" key="2">
    <source>
        <dbReference type="EnsemblMetazoa" id="ISCW010841-PA"/>
    </source>
</evidence>
<keyword evidence="3" id="KW-1185">Reference proteome</keyword>
<reference evidence="1 3" key="1">
    <citation type="submission" date="2008-03" db="EMBL/GenBank/DDBJ databases">
        <title>Annotation of Ixodes scapularis.</title>
        <authorList>
            <consortium name="Ixodes scapularis Genome Project Consortium"/>
            <person name="Caler E."/>
            <person name="Hannick L.I."/>
            <person name="Bidwell S."/>
            <person name="Joardar V."/>
            <person name="Thiagarajan M."/>
            <person name="Amedeo P."/>
            <person name="Galinsky K.J."/>
            <person name="Schobel S."/>
            <person name="Inman J."/>
            <person name="Hostetler J."/>
            <person name="Miller J."/>
            <person name="Hammond M."/>
            <person name="Megy K."/>
            <person name="Lawson D."/>
            <person name="Kodira C."/>
            <person name="Sutton G."/>
            <person name="Meyer J."/>
            <person name="Hill C.A."/>
            <person name="Birren B."/>
            <person name="Nene V."/>
            <person name="Collins F."/>
            <person name="Alarcon-Chaidez F."/>
            <person name="Wikel S."/>
            <person name="Strausberg R."/>
        </authorList>
    </citation>
    <scope>NUCLEOTIDE SEQUENCE [LARGE SCALE GENOMIC DNA]</scope>
    <source>
        <strain evidence="3">Wikel</strain>
        <strain evidence="1">Wikel colony</strain>
    </source>
</reference>
<dbReference type="Proteomes" id="UP000001555">
    <property type="component" value="Unassembled WGS sequence"/>
</dbReference>